<comment type="caution">
    <text evidence="4">The sequence shown here is derived from an EMBL/GenBank/DDBJ whole genome shotgun (WGS) entry which is preliminary data.</text>
</comment>
<dbReference type="Proteomes" id="UP001583177">
    <property type="component" value="Unassembled WGS sequence"/>
</dbReference>
<reference evidence="4 5" key="1">
    <citation type="journal article" date="2024" name="IMA Fungus">
        <title>IMA Genome - F19 : A genome assembly and annotation guide to empower mycologists, including annotated draft genome sequences of Ceratocystis pirilliformis, Diaporthe australafricana, Fusarium ophioides, Paecilomyces lecythidis, and Sporothrix stenoceras.</title>
        <authorList>
            <person name="Aylward J."/>
            <person name="Wilson A.M."/>
            <person name="Visagie C.M."/>
            <person name="Spraker J."/>
            <person name="Barnes I."/>
            <person name="Buitendag C."/>
            <person name="Ceriani C."/>
            <person name="Del Mar Angel L."/>
            <person name="du Plessis D."/>
            <person name="Fuchs T."/>
            <person name="Gasser K."/>
            <person name="Kramer D."/>
            <person name="Li W."/>
            <person name="Munsamy K."/>
            <person name="Piso A."/>
            <person name="Price J.L."/>
            <person name="Sonnekus B."/>
            <person name="Thomas C."/>
            <person name="van der Nest A."/>
            <person name="van Dijk A."/>
            <person name="van Heerden A."/>
            <person name="van Vuuren N."/>
            <person name="Yilmaz N."/>
            <person name="Duong T.A."/>
            <person name="van der Merwe N.A."/>
            <person name="Wingfield M.J."/>
            <person name="Wingfield B.D."/>
        </authorList>
    </citation>
    <scope>NUCLEOTIDE SEQUENCE [LARGE SCALE GENOMIC DNA]</scope>
    <source>
        <strain evidence="4 5">CMW 18300</strain>
    </source>
</reference>
<organism evidence="4 5">
    <name type="scientific">Diaporthe australafricana</name>
    <dbReference type="NCBI Taxonomy" id="127596"/>
    <lineage>
        <taxon>Eukaryota</taxon>
        <taxon>Fungi</taxon>
        <taxon>Dikarya</taxon>
        <taxon>Ascomycota</taxon>
        <taxon>Pezizomycotina</taxon>
        <taxon>Sordariomycetes</taxon>
        <taxon>Sordariomycetidae</taxon>
        <taxon>Diaporthales</taxon>
        <taxon>Diaporthaceae</taxon>
        <taxon>Diaporthe</taxon>
    </lineage>
</organism>
<dbReference type="CDD" id="cd06558">
    <property type="entry name" value="crotonase-like"/>
    <property type="match status" value="1"/>
</dbReference>
<dbReference type="PANTHER" id="PTHR11941">
    <property type="entry name" value="ENOYL-COA HYDRATASE-RELATED"/>
    <property type="match status" value="1"/>
</dbReference>
<proteinExistence type="inferred from homology"/>
<keyword evidence="5" id="KW-1185">Reference proteome</keyword>
<dbReference type="EMBL" id="JAWRVE010000039">
    <property type="protein sequence ID" value="KAL1869893.1"/>
    <property type="molecule type" value="Genomic_DNA"/>
</dbReference>
<sequence>MSTSTSISAVVAPEEAEEPISLHLSIVGDHRPKRTGPGISSPPEQQPLVRITDIPAPHAGHIRILEINRPSARNAISTALLSALAAEVAAIQATWDGVDGVATRPSPTRALIIASADDKAFCAGADLKERRSFSAEDTLAFLALLRQTLRALEDLPVPTIAAVAGPALGGGLELALATHFRVMASTASVALPETRLGIVPGAGGTYRLASLIGKSRASKLVLTGRGISGKQAFDLGLADELVDVCKGGKARVRVMVLEASVDLAREICEGGPLATMSALQAMRDPSEEAESMAYAKLLRSKDRDEALRAFAEKRAPVFTGK</sequence>
<evidence type="ECO:0000256" key="2">
    <source>
        <dbReference type="ARBA" id="ARBA00023239"/>
    </source>
</evidence>
<evidence type="ECO:0000256" key="3">
    <source>
        <dbReference type="RuleBase" id="RU003707"/>
    </source>
</evidence>
<dbReference type="InterPro" id="IPR018376">
    <property type="entry name" value="Enoyl-CoA_hyd/isom_CS"/>
</dbReference>
<evidence type="ECO:0000313" key="5">
    <source>
        <dbReference type="Proteomes" id="UP001583177"/>
    </source>
</evidence>
<evidence type="ECO:0008006" key="6">
    <source>
        <dbReference type="Google" id="ProtNLM"/>
    </source>
</evidence>
<dbReference type="InterPro" id="IPR001753">
    <property type="entry name" value="Enoyl-CoA_hydra/iso"/>
</dbReference>
<accession>A0ABR3X2H3</accession>
<dbReference type="SUPFAM" id="SSF52096">
    <property type="entry name" value="ClpP/crotonase"/>
    <property type="match status" value="1"/>
</dbReference>
<evidence type="ECO:0000313" key="4">
    <source>
        <dbReference type="EMBL" id="KAL1869893.1"/>
    </source>
</evidence>
<name>A0ABR3X2H3_9PEZI</name>
<dbReference type="PANTHER" id="PTHR11941:SF171">
    <property type="entry name" value="SD19268P"/>
    <property type="match status" value="1"/>
</dbReference>
<keyword evidence="2" id="KW-0456">Lyase</keyword>
<dbReference type="InterPro" id="IPR029045">
    <property type="entry name" value="ClpP/crotonase-like_dom_sf"/>
</dbReference>
<dbReference type="InterPro" id="IPR014748">
    <property type="entry name" value="Enoyl-CoA_hydra_C"/>
</dbReference>
<dbReference type="Gene3D" id="3.90.226.10">
    <property type="entry name" value="2-enoyl-CoA Hydratase, Chain A, domain 1"/>
    <property type="match status" value="1"/>
</dbReference>
<evidence type="ECO:0000256" key="1">
    <source>
        <dbReference type="ARBA" id="ARBA00005254"/>
    </source>
</evidence>
<dbReference type="PROSITE" id="PS00166">
    <property type="entry name" value="ENOYL_COA_HYDRATASE"/>
    <property type="match status" value="1"/>
</dbReference>
<dbReference type="Gene3D" id="1.10.12.10">
    <property type="entry name" value="Lyase 2-enoyl-coa Hydratase, Chain A, domain 2"/>
    <property type="match status" value="1"/>
</dbReference>
<protein>
    <recommendedName>
        <fullName evidence="6">Enoyl-CoA hydratase</fullName>
    </recommendedName>
</protein>
<dbReference type="Pfam" id="PF00378">
    <property type="entry name" value="ECH_1"/>
    <property type="match status" value="1"/>
</dbReference>
<gene>
    <name evidence="4" type="ORF">Daus18300_005354</name>
</gene>
<comment type="similarity">
    <text evidence="1 3">Belongs to the enoyl-CoA hydratase/isomerase family.</text>
</comment>